<evidence type="ECO:0000313" key="2">
    <source>
        <dbReference type="Proteomes" id="UP001219518"/>
    </source>
</evidence>
<reference evidence="1" key="1">
    <citation type="submission" date="2021-07" db="EMBL/GenBank/DDBJ databases">
        <authorList>
            <person name="Catto M.A."/>
            <person name="Jacobson A."/>
            <person name="Kennedy G."/>
            <person name="Labadie P."/>
            <person name="Hunt B.G."/>
            <person name="Srinivasan R."/>
        </authorList>
    </citation>
    <scope>NUCLEOTIDE SEQUENCE</scope>
    <source>
        <strain evidence="1">PL_HMW_Pooled</strain>
        <tissue evidence="1">Head</tissue>
    </source>
</reference>
<reference evidence="1" key="2">
    <citation type="journal article" date="2023" name="BMC Genomics">
        <title>Pest status, molecular evolution, and epigenetic factors derived from the genome assembly of Frankliniella fusca, a thysanopteran phytovirus vector.</title>
        <authorList>
            <person name="Catto M.A."/>
            <person name="Labadie P.E."/>
            <person name="Jacobson A.L."/>
            <person name="Kennedy G.G."/>
            <person name="Srinivasan R."/>
            <person name="Hunt B.G."/>
        </authorList>
    </citation>
    <scope>NUCLEOTIDE SEQUENCE</scope>
    <source>
        <strain evidence="1">PL_HMW_Pooled</strain>
    </source>
</reference>
<keyword evidence="2" id="KW-1185">Reference proteome</keyword>
<evidence type="ECO:0000313" key="1">
    <source>
        <dbReference type="EMBL" id="KAK3921455.1"/>
    </source>
</evidence>
<comment type="caution">
    <text evidence="1">The sequence shown here is derived from an EMBL/GenBank/DDBJ whole genome shotgun (WGS) entry which is preliminary data.</text>
</comment>
<dbReference type="EMBL" id="JAHWGI010001034">
    <property type="protein sequence ID" value="KAK3921455.1"/>
    <property type="molecule type" value="Genomic_DNA"/>
</dbReference>
<dbReference type="AlphaFoldDB" id="A0AAE1LJ84"/>
<sequence length="116" mass="13183">MVRNIVLGSKKSVKMTLSAVRERLQERNEQLRQHGLRKQPLVVVVGNDLKSLTHHILVVDAFTYQAFFALNALYPQECEQVWLIIQRCVYGITTQFDNLSIANVNVCLRSLSATSP</sequence>
<name>A0AAE1LJ84_9NEOP</name>
<accession>A0AAE1LJ84</accession>
<protein>
    <submittedName>
        <fullName evidence="1">Parvalbumin beta 3</fullName>
    </submittedName>
</protein>
<gene>
    <name evidence="1" type="ORF">KUF71_001235</name>
</gene>
<proteinExistence type="predicted"/>
<organism evidence="1 2">
    <name type="scientific">Frankliniella fusca</name>
    <dbReference type="NCBI Taxonomy" id="407009"/>
    <lineage>
        <taxon>Eukaryota</taxon>
        <taxon>Metazoa</taxon>
        <taxon>Ecdysozoa</taxon>
        <taxon>Arthropoda</taxon>
        <taxon>Hexapoda</taxon>
        <taxon>Insecta</taxon>
        <taxon>Pterygota</taxon>
        <taxon>Neoptera</taxon>
        <taxon>Paraneoptera</taxon>
        <taxon>Thysanoptera</taxon>
        <taxon>Terebrantia</taxon>
        <taxon>Thripoidea</taxon>
        <taxon>Thripidae</taxon>
        <taxon>Frankliniella</taxon>
    </lineage>
</organism>
<dbReference type="Proteomes" id="UP001219518">
    <property type="component" value="Unassembled WGS sequence"/>
</dbReference>